<accession>A0ABQ9GNC9</accession>
<keyword evidence="2" id="KW-1185">Reference proteome</keyword>
<gene>
    <name evidence="1" type="ORF">PR048_024360</name>
</gene>
<evidence type="ECO:0000313" key="2">
    <source>
        <dbReference type="Proteomes" id="UP001159363"/>
    </source>
</evidence>
<protein>
    <submittedName>
        <fullName evidence="1">Uncharacterized protein</fullName>
    </submittedName>
</protein>
<comment type="caution">
    <text evidence="1">The sequence shown here is derived from an EMBL/GenBank/DDBJ whole genome shotgun (WGS) entry which is preliminary data.</text>
</comment>
<reference evidence="1 2" key="1">
    <citation type="submission" date="2023-02" db="EMBL/GenBank/DDBJ databases">
        <title>LHISI_Scaffold_Assembly.</title>
        <authorList>
            <person name="Stuart O.P."/>
            <person name="Cleave R."/>
            <person name="Magrath M.J.L."/>
            <person name="Mikheyev A.S."/>
        </authorList>
    </citation>
    <scope>NUCLEOTIDE SEQUENCE [LARGE SCALE GENOMIC DNA]</scope>
    <source>
        <strain evidence="1">Daus_M_001</strain>
        <tissue evidence="1">Leg muscle</tissue>
    </source>
</reference>
<dbReference type="EMBL" id="JARBHB010000010">
    <property type="protein sequence ID" value="KAJ8873542.1"/>
    <property type="molecule type" value="Genomic_DNA"/>
</dbReference>
<evidence type="ECO:0000313" key="1">
    <source>
        <dbReference type="EMBL" id="KAJ8873542.1"/>
    </source>
</evidence>
<proteinExistence type="predicted"/>
<organism evidence="1 2">
    <name type="scientific">Dryococelus australis</name>
    <dbReference type="NCBI Taxonomy" id="614101"/>
    <lineage>
        <taxon>Eukaryota</taxon>
        <taxon>Metazoa</taxon>
        <taxon>Ecdysozoa</taxon>
        <taxon>Arthropoda</taxon>
        <taxon>Hexapoda</taxon>
        <taxon>Insecta</taxon>
        <taxon>Pterygota</taxon>
        <taxon>Neoptera</taxon>
        <taxon>Polyneoptera</taxon>
        <taxon>Phasmatodea</taxon>
        <taxon>Verophasmatodea</taxon>
        <taxon>Anareolatae</taxon>
        <taxon>Phasmatidae</taxon>
        <taxon>Eurycanthinae</taxon>
        <taxon>Dryococelus</taxon>
    </lineage>
</organism>
<dbReference type="Proteomes" id="UP001159363">
    <property type="component" value="Chromosome 9"/>
</dbReference>
<name>A0ABQ9GNC9_9NEOP</name>
<sequence>MTYQQRAPHCSGSTLCLSAFSAVVLFFINSFQVIATGEPYALKLQCDWPDTRVCMERAPENRTVVGDVFRRRVIDETRAVDCKVSASHQLSTLLCRALQPQGFSLLVGCMHHGYSRVVWCHGHTSKEEGCRWKDTANQRKVERALGKSSALHALSSVHTDRADTCRNLRPRPSSPLMSFAASICSHITALQPDGFHKRLPTLQLRSQVSCQSFSAVRRRGSERVCLCVRGGEVRGRLSPSPLPTSQSQVRHITRYRLLTCSLCRRGRGSVVVRLQYSPPTKANQTTPGSSHVGIEPDDAAGRRVFSGISHFPCPCIPTLLQSLHSLYREPRIWGGRDGRYLTGAEDVVIYACTVQRRERVTAPLTHCSQHTRVVSDTAFHTHTSLPSHPSHAVVFIGYSRLIEHFRKLGLPSHRHATSYTPSCIMMASSSCGSLHNTHRLTNPVHHHFTSLGRYSLSAGVDRSLVRNLGHPVGSQLDCGGEEKLTPSPLLNHQTYFKLQGNILVQDSQDPQTNGIVLHDCHLRKCEVNRPGALVERDQYNRSATAVPCPSVNPLKYMYDVGWRSDISPHVDSKSAQVDCGQVEGPSKAVWKGVARTRSELSRVQWLLFAALKYCEIALFHLACDNCFYVLLRLLGRGGCAVSLLASNQDKQGSIPGRVAPGFSHVGVVPDDGAGWWVFSGISRFPRPFIPTLLHSLCLTLIGSQRLDLRLDCSPPTKANRVQSPACSLRIFESGNRVGRRRWSAAFLCDPRFPRPFIPALLNAHLSSPPSALKTSLLRAAQISLFTLVNCTEFRALSSTRPTVTGLGIPPNDHRVLMDTEFADRVREATERALCLIGYCRVAEDPILAGRPDGKPVTRR</sequence>